<dbReference type="EMBL" id="LAZR01003241">
    <property type="protein sequence ID" value="KKN20441.1"/>
    <property type="molecule type" value="Genomic_DNA"/>
</dbReference>
<sequence length="263" mass="30482">MSQKSRKKIKGKKVSFKDKHWYLVLTPKIFDFKPIGEIVGMEDTLVGRALECLLYDFTRKYSDISLKLKFKITEVNEEARKCNSIFIGHQNTNDYIRSLVGRGSTKIKTILNLTTKDNYIYRVTMICITIKRALSSQKILIRKIMREILREFATGLNHEKFIAGMIYGEFQNQVKRVAKTIYPLSNAVIIKSKLLSIPEGGIDEEVPDDKFDIVEVDVKRSRKSEIRRSERINVKKLVAKNRKKNYNSRPVTPNISTESKDKD</sequence>
<gene>
    <name evidence="4" type="ORF">LCGC14_0935560</name>
</gene>
<dbReference type="GO" id="GO:0003735">
    <property type="term" value="F:structural constituent of ribosome"/>
    <property type="evidence" value="ECO:0007669"/>
    <property type="project" value="InterPro"/>
</dbReference>
<dbReference type="InterPro" id="IPR001593">
    <property type="entry name" value="Ribosomal_eS1"/>
</dbReference>
<keyword evidence="2" id="KW-0687">Ribonucleoprotein</keyword>
<accession>A0A0F9R578</accession>
<comment type="caution">
    <text evidence="4">The sequence shown here is derived from an EMBL/GenBank/DDBJ whole genome shotgun (WGS) entry which is preliminary data.</text>
</comment>
<dbReference type="SMART" id="SM01397">
    <property type="entry name" value="Ribosomal_S3Ae"/>
    <property type="match status" value="1"/>
</dbReference>
<protein>
    <submittedName>
        <fullName evidence="4">Uncharacterized protein</fullName>
    </submittedName>
</protein>
<evidence type="ECO:0000256" key="3">
    <source>
        <dbReference type="SAM" id="MobiDB-lite"/>
    </source>
</evidence>
<organism evidence="4">
    <name type="scientific">marine sediment metagenome</name>
    <dbReference type="NCBI Taxonomy" id="412755"/>
    <lineage>
        <taxon>unclassified sequences</taxon>
        <taxon>metagenomes</taxon>
        <taxon>ecological metagenomes</taxon>
    </lineage>
</organism>
<feature type="region of interest" description="Disordered" evidence="3">
    <location>
        <begin position="240"/>
        <end position="263"/>
    </location>
</feature>
<evidence type="ECO:0000313" key="4">
    <source>
        <dbReference type="EMBL" id="KKN20441.1"/>
    </source>
</evidence>
<name>A0A0F9R578_9ZZZZ</name>
<dbReference type="AlphaFoldDB" id="A0A0F9R578"/>
<dbReference type="GO" id="GO:0006412">
    <property type="term" value="P:translation"/>
    <property type="evidence" value="ECO:0007669"/>
    <property type="project" value="InterPro"/>
</dbReference>
<dbReference type="Pfam" id="PF01015">
    <property type="entry name" value="Ribosomal_S3Ae"/>
    <property type="match status" value="1"/>
</dbReference>
<feature type="compositionally biased region" description="Polar residues" evidence="3">
    <location>
        <begin position="247"/>
        <end position="257"/>
    </location>
</feature>
<reference evidence="4" key="1">
    <citation type="journal article" date="2015" name="Nature">
        <title>Complex archaea that bridge the gap between prokaryotes and eukaryotes.</title>
        <authorList>
            <person name="Spang A."/>
            <person name="Saw J.H."/>
            <person name="Jorgensen S.L."/>
            <person name="Zaremba-Niedzwiedzka K."/>
            <person name="Martijn J."/>
            <person name="Lind A.E."/>
            <person name="van Eijk R."/>
            <person name="Schleper C."/>
            <person name="Guy L."/>
            <person name="Ettema T.J."/>
        </authorList>
    </citation>
    <scope>NUCLEOTIDE SEQUENCE</scope>
</reference>
<dbReference type="GO" id="GO:1990904">
    <property type="term" value="C:ribonucleoprotein complex"/>
    <property type="evidence" value="ECO:0007669"/>
    <property type="project" value="UniProtKB-KW"/>
</dbReference>
<keyword evidence="1" id="KW-0689">Ribosomal protein</keyword>
<evidence type="ECO:0000256" key="2">
    <source>
        <dbReference type="ARBA" id="ARBA00023274"/>
    </source>
</evidence>
<dbReference type="GO" id="GO:0005840">
    <property type="term" value="C:ribosome"/>
    <property type="evidence" value="ECO:0007669"/>
    <property type="project" value="UniProtKB-KW"/>
</dbReference>
<evidence type="ECO:0000256" key="1">
    <source>
        <dbReference type="ARBA" id="ARBA00022980"/>
    </source>
</evidence>
<proteinExistence type="predicted"/>